<evidence type="ECO:0000313" key="3">
    <source>
        <dbReference type="Proteomes" id="UP000695007"/>
    </source>
</evidence>
<accession>A0AAJ6YPA3</accession>
<evidence type="ECO:0000313" key="4">
    <source>
        <dbReference type="RefSeq" id="XP_011501702.1"/>
    </source>
</evidence>
<proteinExistence type="inferred from homology"/>
<dbReference type="InterPro" id="IPR003690">
    <property type="entry name" value="MTERF"/>
</dbReference>
<dbReference type="Gene3D" id="1.25.70.10">
    <property type="entry name" value="Transcription termination factor 3, mitochondrial"/>
    <property type="match status" value="1"/>
</dbReference>
<dbReference type="GO" id="GO:0006390">
    <property type="term" value="P:mitochondrial transcription"/>
    <property type="evidence" value="ECO:0007669"/>
    <property type="project" value="TreeGrafter"/>
</dbReference>
<dbReference type="InterPro" id="IPR038538">
    <property type="entry name" value="MTERF_sf"/>
</dbReference>
<dbReference type="GO" id="GO:0005739">
    <property type="term" value="C:mitochondrion"/>
    <property type="evidence" value="ECO:0007669"/>
    <property type="project" value="TreeGrafter"/>
</dbReference>
<dbReference type="GO" id="GO:0003676">
    <property type="term" value="F:nucleic acid binding"/>
    <property type="evidence" value="ECO:0007669"/>
    <property type="project" value="InterPro"/>
</dbReference>
<dbReference type="Pfam" id="PF02536">
    <property type="entry name" value="mTERF"/>
    <property type="match status" value="1"/>
</dbReference>
<organism evidence="3 4">
    <name type="scientific">Ceratosolen solmsi marchali</name>
    <dbReference type="NCBI Taxonomy" id="326594"/>
    <lineage>
        <taxon>Eukaryota</taxon>
        <taxon>Metazoa</taxon>
        <taxon>Ecdysozoa</taxon>
        <taxon>Arthropoda</taxon>
        <taxon>Hexapoda</taxon>
        <taxon>Insecta</taxon>
        <taxon>Pterygota</taxon>
        <taxon>Neoptera</taxon>
        <taxon>Endopterygota</taxon>
        <taxon>Hymenoptera</taxon>
        <taxon>Apocrita</taxon>
        <taxon>Proctotrupomorpha</taxon>
        <taxon>Chalcidoidea</taxon>
        <taxon>Agaonidae</taxon>
        <taxon>Agaoninae</taxon>
        <taxon>Ceratosolen</taxon>
    </lineage>
</organism>
<comment type="similarity">
    <text evidence="1">Belongs to the mTERF family.</text>
</comment>
<dbReference type="GO" id="GO:0061668">
    <property type="term" value="P:mitochondrial ribosome assembly"/>
    <property type="evidence" value="ECO:0007669"/>
    <property type="project" value="TreeGrafter"/>
</dbReference>
<dbReference type="SMART" id="SM00733">
    <property type="entry name" value="Mterf"/>
    <property type="match status" value="5"/>
</dbReference>
<dbReference type="RefSeq" id="XP_011501702.1">
    <property type="nucleotide sequence ID" value="XM_011503400.1"/>
</dbReference>
<protein>
    <submittedName>
        <fullName evidence="4">Transcription termination factor 3, mitochondrial</fullName>
    </submittedName>
</protein>
<dbReference type="PANTHER" id="PTHR13068:SF112">
    <property type="entry name" value="TRANSCRIPTION TERMINATION FACTOR 3, MITOCHONDRIAL"/>
    <property type="match status" value="1"/>
</dbReference>
<sequence>MRKKYKFNTDQLHREDIHPDNKLDWQLDDNDKNILKILSPNDIKNISSDFAEQNNIVSDDKITAISNKNLKYDLQNDEFDYDKFINNFNQLPSPLDQCNEDISYLGPGLSPTFNFAAYADRSELIQTYVKLGVELYKLENNQDHMRALLTVDLKKELPKYLQFFHDSGIAADDFGKIITMCPIILKEDIVDMETRLRYLRAHKFTQPSIARIITKNPTWLTWATKHIDERLGHFQNEFKLSGSEIRFLATKQPKIITYNMKHINENTFAFIEEMGFGANEAKIILLTKPRIWMQNRAKTLKTFEYVHRSMNLSHDIMLSNIEVLSCRVNRLKNRHEFLLELNKVQYDPKSPGYISLKAIVNGSDEEFCKDVAKSSIETYNQFLKTR</sequence>
<dbReference type="GeneID" id="105365284"/>
<keyword evidence="2" id="KW-0809">Transit peptide</keyword>
<gene>
    <name evidence="4" type="primary">LOC105365284</name>
</gene>
<reference evidence="4" key="1">
    <citation type="submission" date="2025-08" db="UniProtKB">
        <authorList>
            <consortium name="RefSeq"/>
        </authorList>
    </citation>
    <scope>IDENTIFICATION</scope>
</reference>
<evidence type="ECO:0000256" key="2">
    <source>
        <dbReference type="ARBA" id="ARBA00022946"/>
    </source>
</evidence>
<keyword evidence="3" id="KW-1185">Reference proteome</keyword>
<evidence type="ECO:0000256" key="1">
    <source>
        <dbReference type="ARBA" id="ARBA00007692"/>
    </source>
</evidence>
<dbReference type="KEGG" id="csol:105365284"/>
<name>A0AAJ6YPA3_9HYME</name>
<dbReference type="CTD" id="51001"/>
<dbReference type="Proteomes" id="UP000695007">
    <property type="component" value="Unplaced"/>
</dbReference>
<dbReference type="AlphaFoldDB" id="A0AAJ6YPA3"/>
<dbReference type="PANTHER" id="PTHR13068">
    <property type="entry name" value="CGI-12 PROTEIN-RELATED"/>
    <property type="match status" value="1"/>
</dbReference>